<evidence type="ECO:0000256" key="7">
    <source>
        <dbReference type="ARBA" id="ARBA00022723"/>
    </source>
</evidence>
<dbReference type="InterPro" id="IPR050582">
    <property type="entry name" value="HAD-like_SerB"/>
</dbReference>
<evidence type="ECO:0000256" key="5">
    <source>
        <dbReference type="ARBA" id="ARBA00015196"/>
    </source>
</evidence>
<dbReference type="PANTHER" id="PTHR43344">
    <property type="entry name" value="PHOSPHOSERINE PHOSPHATASE"/>
    <property type="match status" value="1"/>
</dbReference>
<comment type="similarity">
    <text evidence="3">Belongs to the HAD-like hydrolase superfamily. SerB family.</text>
</comment>
<dbReference type="InterPro" id="IPR036412">
    <property type="entry name" value="HAD-like_sf"/>
</dbReference>
<dbReference type="InterPro" id="IPR004469">
    <property type="entry name" value="PSP"/>
</dbReference>
<keyword evidence="10" id="KW-0718">Serine biosynthesis</keyword>
<keyword evidence="15" id="KW-1185">Reference proteome</keyword>
<dbReference type="InterPro" id="IPR023214">
    <property type="entry name" value="HAD_sf"/>
</dbReference>
<name>A0ABX0TR47_9SPHN</name>
<dbReference type="CDD" id="cd07500">
    <property type="entry name" value="HAD_PSP"/>
    <property type="match status" value="1"/>
</dbReference>
<keyword evidence="9" id="KW-0460">Magnesium</keyword>
<dbReference type="EC" id="3.1.3.3" evidence="4"/>
<evidence type="ECO:0000256" key="13">
    <source>
        <dbReference type="ARBA" id="ARBA00048523"/>
    </source>
</evidence>
<dbReference type="SFLD" id="SFLDF00029">
    <property type="entry name" value="phosphoserine_phosphatase"/>
    <property type="match status" value="1"/>
</dbReference>
<comment type="caution">
    <text evidence="14">The sequence shown here is derived from an EMBL/GenBank/DDBJ whole genome shotgun (WGS) entry which is preliminary data.</text>
</comment>
<comment type="pathway">
    <text evidence="2">Amino-acid biosynthesis; L-serine biosynthesis; L-serine from 3-phospho-D-glycerate: step 3/3.</text>
</comment>
<comment type="catalytic activity">
    <reaction evidence="13">
        <text>O-phospho-D-serine + H2O = D-serine + phosphate</text>
        <dbReference type="Rhea" id="RHEA:24873"/>
        <dbReference type="ChEBI" id="CHEBI:15377"/>
        <dbReference type="ChEBI" id="CHEBI:35247"/>
        <dbReference type="ChEBI" id="CHEBI:43474"/>
        <dbReference type="ChEBI" id="CHEBI:58680"/>
        <dbReference type="EC" id="3.1.3.3"/>
    </reaction>
</comment>
<comment type="cofactor">
    <cofactor evidence="1">
        <name>Mg(2+)</name>
        <dbReference type="ChEBI" id="CHEBI:18420"/>
    </cofactor>
</comment>
<proteinExistence type="inferred from homology"/>
<dbReference type="Gene3D" id="3.40.50.1000">
    <property type="entry name" value="HAD superfamily/HAD-like"/>
    <property type="match status" value="1"/>
</dbReference>
<keyword evidence="8 14" id="KW-0378">Hydrolase</keyword>
<comment type="catalytic activity">
    <reaction evidence="12">
        <text>O-phospho-L-serine + H2O = L-serine + phosphate</text>
        <dbReference type="Rhea" id="RHEA:21208"/>
        <dbReference type="ChEBI" id="CHEBI:15377"/>
        <dbReference type="ChEBI" id="CHEBI:33384"/>
        <dbReference type="ChEBI" id="CHEBI:43474"/>
        <dbReference type="ChEBI" id="CHEBI:57524"/>
        <dbReference type="EC" id="3.1.3.3"/>
    </reaction>
</comment>
<evidence type="ECO:0000256" key="10">
    <source>
        <dbReference type="ARBA" id="ARBA00023299"/>
    </source>
</evidence>
<evidence type="ECO:0000256" key="9">
    <source>
        <dbReference type="ARBA" id="ARBA00022842"/>
    </source>
</evidence>
<evidence type="ECO:0000256" key="11">
    <source>
        <dbReference type="ARBA" id="ARBA00031693"/>
    </source>
</evidence>
<dbReference type="SFLD" id="SFLDS00003">
    <property type="entry name" value="Haloacid_Dehalogenase"/>
    <property type="match status" value="1"/>
</dbReference>
<dbReference type="Pfam" id="PF00702">
    <property type="entry name" value="Hydrolase"/>
    <property type="match status" value="1"/>
</dbReference>
<protein>
    <recommendedName>
        <fullName evidence="5">Phosphoserine phosphatase</fullName>
        <ecNumber evidence="4">3.1.3.3</ecNumber>
    </recommendedName>
    <alternativeName>
        <fullName evidence="11">O-phosphoserine phosphohydrolase</fullName>
    </alternativeName>
</protein>
<gene>
    <name evidence="14" type="ORF">FHS31_001612</name>
</gene>
<dbReference type="Proteomes" id="UP000727456">
    <property type="component" value="Unassembled WGS sequence"/>
</dbReference>
<evidence type="ECO:0000256" key="8">
    <source>
        <dbReference type="ARBA" id="ARBA00022801"/>
    </source>
</evidence>
<evidence type="ECO:0000313" key="14">
    <source>
        <dbReference type="EMBL" id="NIJ08002.1"/>
    </source>
</evidence>
<dbReference type="SFLD" id="SFLDG01137">
    <property type="entry name" value="C1.6.1:_Phosphoserine_Phosphat"/>
    <property type="match status" value="1"/>
</dbReference>
<dbReference type="NCBIfam" id="TIGR01488">
    <property type="entry name" value="HAD-SF-IB"/>
    <property type="match status" value="1"/>
</dbReference>
<sequence length="306" mass="32092">MSATLGFEDPNMFIATLIASPGGLTPADLGTARDAIGGAGGMVSETSWIDAGEAADLFFGRLDVAGARAVLEGLLPDVDVIVQPRAHRAKKLLIADMDSTMITIECIDELADYAGIKPQIAEVTERAMRGELQFEQALDARVALLAGLDAAVIDRCYTERVVLMGGARTLVRTMKAHGARAVLVSGGFTVFADRVGEAIGFDRMLSNVLDIADGKLSGTVRKPIVGADAKRETLLAEVAALGIKPEETLAVGDGANDIPMIQAAGLGIAYHAKPKTAAAAGARIEHRDLHALLFAQGYARSVWVTD</sequence>
<evidence type="ECO:0000256" key="1">
    <source>
        <dbReference type="ARBA" id="ARBA00001946"/>
    </source>
</evidence>
<evidence type="ECO:0000256" key="12">
    <source>
        <dbReference type="ARBA" id="ARBA00048138"/>
    </source>
</evidence>
<evidence type="ECO:0000256" key="3">
    <source>
        <dbReference type="ARBA" id="ARBA00009184"/>
    </source>
</evidence>
<keyword evidence="7" id="KW-0479">Metal-binding</keyword>
<dbReference type="NCBIfam" id="TIGR00338">
    <property type="entry name" value="serB"/>
    <property type="match status" value="1"/>
</dbReference>
<organism evidence="14 15">
    <name type="scientific">Sphingomonas vulcanisoli</name>
    <dbReference type="NCBI Taxonomy" id="1658060"/>
    <lineage>
        <taxon>Bacteria</taxon>
        <taxon>Pseudomonadati</taxon>
        <taxon>Pseudomonadota</taxon>
        <taxon>Alphaproteobacteria</taxon>
        <taxon>Sphingomonadales</taxon>
        <taxon>Sphingomonadaceae</taxon>
        <taxon>Sphingomonas</taxon>
    </lineage>
</organism>
<dbReference type="SFLD" id="SFLDG01136">
    <property type="entry name" value="C1.6:_Phosphoserine_Phosphatas"/>
    <property type="match status" value="1"/>
</dbReference>
<dbReference type="PANTHER" id="PTHR43344:SF2">
    <property type="entry name" value="PHOSPHOSERINE PHOSPHATASE"/>
    <property type="match status" value="1"/>
</dbReference>
<evidence type="ECO:0000256" key="4">
    <source>
        <dbReference type="ARBA" id="ARBA00012640"/>
    </source>
</evidence>
<dbReference type="GO" id="GO:0016787">
    <property type="term" value="F:hydrolase activity"/>
    <property type="evidence" value="ECO:0007669"/>
    <property type="project" value="UniProtKB-KW"/>
</dbReference>
<dbReference type="EMBL" id="JAAOZC010000003">
    <property type="protein sequence ID" value="NIJ08002.1"/>
    <property type="molecule type" value="Genomic_DNA"/>
</dbReference>
<evidence type="ECO:0000313" key="15">
    <source>
        <dbReference type="Proteomes" id="UP000727456"/>
    </source>
</evidence>
<evidence type="ECO:0000256" key="2">
    <source>
        <dbReference type="ARBA" id="ARBA00005135"/>
    </source>
</evidence>
<keyword evidence="6" id="KW-0028">Amino-acid biosynthesis</keyword>
<dbReference type="SUPFAM" id="SSF56784">
    <property type="entry name" value="HAD-like"/>
    <property type="match status" value="1"/>
</dbReference>
<reference evidence="14 15" key="1">
    <citation type="submission" date="2020-03" db="EMBL/GenBank/DDBJ databases">
        <title>Genomic Encyclopedia of Type Strains, Phase III (KMG-III): the genomes of soil and plant-associated and newly described type strains.</title>
        <authorList>
            <person name="Whitman W."/>
        </authorList>
    </citation>
    <scope>NUCLEOTIDE SEQUENCE [LARGE SCALE GENOMIC DNA]</scope>
    <source>
        <strain evidence="14 15">CECT 8804</strain>
    </source>
</reference>
<evidence type="ECO:0000256" key="6">
    <source>
        <dbReference type="ARBA" id="ARBA00022605"/>
    </source>
</evidence>
<accession>A0ABX0TR47</accession>